<dbReference type="RefSeq" id="WP_008038828.1">
    <property type="nucleotide sequence ID" value="NZ_JH725147.1"/>
</dbReference>
<proteinExistence type="predicted"/>
<comment type="caution">
    <text evidence="2">The sequence shown here is derived from an EMBL/GenBank/DDBJ whole genome shotgun (WGS) entry which is preliminary data.</text>
</comment>
<reference evidence="2 3" key="1">
    <citation type="submission" date="2012-03" db="EMBL/GenBank/DDBJ databases">
        <title>The Genome Sequence of Bartonella tamiae Th239.</title>
        <authorList>
            <consortium name="The Broad Institute Genome Sequencing Platform"/>
            <consortium name="The Broad Institute Genome Sequencing Center for Infectious Disease"/>
            <person name="Feldgarden M."/>
            <person name="Kirby J."/>
            <person name="Kosoy M."/>
            <person name="Birtles R."/>
            <person name="Probert W.S."/>
            <person name="Chiaraviglio L."/>
            <person name="Young S.K."/>
            <person name="Zeng Q."/>
            <person name="Gargeya S."/>
            <person name="Fitzgerald M."/>
            <person name="Haas B."/>
            <person name="Abouelleil A."/>
            <person name="Alvarado L."/>
            <person name="Arachchi H.M."/>
            <person name="Berlin A."/>
            <person name="Chapman S.B."/>
            <person name="Gearin G."/>
            <person name="Goldberg J."/>
            <person name="Griggs A."/>
            <person name="Gujja S."/>
            <person name="Hansen M."/>
            <person name="Heiman D."/>
            <person name="Howarth C."/>
            <person name="Larimer J."/>
            <person name="Lui A."/>
            <person name="MacDonald P.J.P."/>
            <person name="McCowen C."/>
            <person name="Montmayeur A."/>
            <person name="Murphy C."/>
            <person name="Neiman D."/>
            <person name="Pearson M."/>
            <person name="Priest M."/>
            <person name="Roberts A."/>
            <person name="Saif S."/>
            <person name="Shea T."/>
            <person name="Sisk P."/>
            <person name="Stolte C."/>
            <person name="Sykes S."/>
            <person name="Wortman J."/>
            <person name="Nusbaum C."/>
            <person name="Birren B."/>
        </authorList>
    </citation>
    <scope>NUCLEOTIDE SEQUENCE [LARGE SCALE GENOMIC DNA]</scope>
    <source>
        <strain evidence="2 3">Th239</strain>
    </source>
</reference>
<keyword evidence="1" id="KW-1133">Transmembrane helix</keyword>
<keyword evidence="1" id="KW-0472">Membrane</keyword>
<evidence type="ECO:0000313" key="2">
    <source>
        <dbReference type="EMBL" id="EJF90474.1"/>
    </source>
</evidence>
<dbReference type="Proteomes" id="UP000008952">
    <property type="component" value="Unassembled WGS sequence"/>
</dbReference>
<dbReference type="OrthoDB" id="6199137at2"/>
<dbReference type="PATRIC" id="fig|1094558.3.peg.960"/>
<sequence>MTTQHIPKINWFKRIGWLVLIWGGSIGALAVVALIFRVIMHLIGMTS</sequence>
<feature type="transmembrane region" description="Helical" evidence="1">
    <location>
        <begin position="15"/>
        <end position="39"/>
    </location>
</feature>
<dbReference type="EMBL" id="AIMB01000007">
    <property type="protein sequence ID" value="EJF90474.1"/>
    <property type="molecule type" value="Genomic_DNA"/>
</dbReference>
<gene>
    <name evidence="2" type="ORF">ME5_00875</name>
</gene>
<organism evidence="2 3">
    <name type="scientific">Bartonella tamiae Th239</name>
    <dbReference type="NCBI Taxonomy" id="1094558"/>
    <lineage>
        <taxon>Bacteria</taxon>
        <taxon>Pseudomonadati</taxon>
        <taxon>Pseudomonadota</taxon>
        <taxon>Alphaproteobacteria</taxon>
        <taxon>Hyphomicrobiales</taxon>
        <taxon>Bartonellaceae</taxon>
        <taxon>Bartonella</taxon>
    </lineage>
</organism>
<accession>J0R4A9</accession>
<dbReference type="Pfam" id="PF10617">
    <property type="entry name" value="DUF2474"/>
    <property type="match status" value="1"/>
</dbReference>
<protein>
    <recommendedName>
        <fullName evidence="4">DUF2474 domain-containing protein</fullName>
    </recommendedName>
</protein>
<evidence type="ECO:0000256" key="1">
    <source>
        <dbReference type="SAM" id="Phobius"/>
    </source>
</evidence>
<dbReference type="InterPro" id="IPR018895">
    <property type="entry name" value="DUF2474"/>
</dbReference>
<keyword evidence="3" id="KW-1185">Reference proteome</keyword>
<evidence type="ECO:0008006" key="4">
    <source>
        <dbReference type="Google" id="ProtNLM"/>
    </source>
</evidence>
<keyword evidence="1" id="KW-0812">Transmembrane</keyword>
<dbReference type="AlphaFoldDB" id="J0R4A9"/>
<dbReference type="STRING" id="1094558.ME5_00875"/>
<dbReference type="HOGENOM" id="CLU_203653_2_0_5"/>
<evidence type="ECO:0000313" key="3">
    <source>
        <dbReference type="Proteomes" id="UP000008952"/>
    </source>
</evidence>
<name>J0R4A9_9HYPH</name>